<name>A0A926QPW4_9ACTN</name>
<protein>
    <submittedName>
        <fullName evidence="2">Uncharacterized protein</fullName>
    </submittedName>
</protein>
<dbReference type="Proteomes" id="UP000621210">
    <property type="component" value="Unassembled WGS sequence"/>
</dbReference>
<reference evidence="2" key="2">
    <citation type="submission" date="2020-09" db="EMBL/GenBank/DDBJ databases">
        <authorList>
            <person name="Luo X."/>
        </authorList>
    </citation>
    <scope>NUCLEOTIDE SEQUENCE</scope>
    <source>
        <strain evidence="2">TRM S81-3</strain>
    </source>
</reference>
<evidence type="ECO:0000313" key="3">
    <source>
        <dbReference type="Proteomes" id="UP000621210"/>
    </source>
</evidence>
<sequence length="155" mass="16095">MKIAINDGTAKKDTTEGDTTEGATTAKEGAAKDGTTKDRTTEVTVKGSFALGRVEAEEPLLQFELEADKDPESMGLTATSSFEDGIPLGKVLAALLPATASPTAGLPDLLPPVEKISLRYTAPKAPEVASLVLTAETPRGDHAVLVLAGRHGEKQ</sequence>
<evidence type="ECO:0000313" key="2">
    <source>
        <dbReference type="EMBL" id="MBD0418945.1"/>
    </source>
</evidence>
<feature type="compositionally biased region" description="Basic and acidic residues" evidence="1">
    <location>
        <begin position="29"/>
        <end position="41"/>
    </location>
</feature>
<feature type="region of interest" description="Disordered" evidence="1">
    <location>
        <begin position="1"/>
        <end position="41"/>
    </location>
</feature>
<reference evidence="2" key="1">
    <citation type="submission" date="2020-09" db="EMBL/GenBank/DDBJ databases">
        <title>Streptomyces grisecoloratus sp. nov., isolated from cotton soil.</title>
        <authorList>
            <person name="Xing L."/>
        </authorList>
    </citation>
    <scope>NUCLEOTIDE SEQUENCE</scope>
    <source>
        <strain evidence="2">TRM S81-3</strain>
    </source>
</reference>
<comment type="caution">
    <text evidence="2">The sequence shown here is derived from an EMBL/GenBank/DDBJ whole genome shotgun (WGS) entry which is preliminary data.</text>
</comment>
<evidence type="ECO:0000256" key="1">
    <source>
        <dbReference type="SAM" id="MobiDB-lite"/>
    </source>
</evidence>
<dbReference type="AlphaFoldDB" id="A0A926QPW4"/>
<organism evidence="2 3">
    <name type="scientific">Streptomyces griseicoloratus</name>
    <dbReference type="NCBI Taxonomy" id="2752516"/>
    <lineage>
        <taxon>Bacteria</taxon>
        <taxon>Bacillati</taxon>
        <taxon>Actinomycetota</taxon>
        <taxon>Actinomycetes</taxon>
        <taxon>Kitasatosporales</taxon>
        <taxon>Streptomycetaceae</taxon>
        <taxon>Streptomyces</taxon>
    </lineage>
</organism>
<keyword evidence="3" id="KW-1185">Reference proteome</keyword>
<dbReference type="EMBL" id="JACVQF010000168">
    <property type="protein sequence ID" value="MBD0418945.1"/>
    <property type="molecule type" value="Genomic_DNA"/>
</dbReference>
<accession>A0A926QPW4</accession>
<proteinExistence type="predicted"/>
<gene>
    <name evidence="2" type="ORF">H0H10_07080</name>
</gene>